<dbReference type="Proteomes" id="UP000605846">
    <property type="component" value="Unassembled WGS sequence"/>
</dbReference>
<sequence>MAKLKASKGLLFGSSSSSLVKDTTHSFEDDQLMTDLIAVRRALDLFLDSRIKEAEDILKGRRKTSMYHALGHSFILFLKSMMTFEESDVQLTLEALKRTIQLANDLRRSGNGWLDISSWVKTSIPSMTSVQRHAELVHAEAYLLRALLNTIHDDSVMSFLRESLNIRSSYNTYCSLESYLKTGDGDEHFQSGVALGVGCFNLILSMLPPSVLRVAEFIGFSADRAHGVAVLESVSRASTEQGLRRQLCDMVIILYHLVLSKMMPLNNVDEVFAQKLLDYNLERYPSGVFFVYFHGRQLASQGKLDEAKAAYHKAIETQKDWKQLQHMCFWELGLIGLAQQDWEKCVEMFDILAKESHWSKSVYTYLKALALYKQGKDVKELMKQVTARKQKIGGKSLPMEKFVSRKSRKFLAQDGLILPDLEMLSAFSVLDFIPEQQLLQDLDSIDQTVDALDQDAHDDICLAHYLRALVARTLTEKYARDMRTLHQQSLDVVFAHAPKVQLDHYIYYFAHYEKARMLILDNQFNEAEAEIQVILRADEKGVYNVGAGPHAKNKYSLANGLVFKCHNAMTKIKSLKKKE</sequence>
<keyword evidence="2" id="KW-1185">Reference proteome</keyword>
<organism evidence="1 2">
    <name type="scientific">Apophysomyces ossiformis</name>
    <dbReference type="NCBI Taxonomy" id="679940"/>
    <lineage>
        <taxon>Eukaryota</taxon>
        <taxon>Fungi</taxon>
        <taxon>Fungi incertae sedis</taxon>
        <taxon>Mucoromycota</taxon>
        <taxon>Mucoromycotina</taxon>
        <taxon>Mucoromycetes</taxon>
        <taxon>Mucorales</taxon>
        <taxon>Mucorineae</taxon>
        <taxon>Mucoraceae</taxon>
        <taxon>Apophysomyces</taxon>
    </lineage>
</organism>
<dbReference type="OrthoDB" id="43460at2759"/>
<gene>
    <name evidence="1" type="ORF">EC973_006784</name>
</gene>
<dbReference type="GO" id="GO:0005634">
    <property type="term" value="C:nucleus"/>
    <property type="evidence" value="ECO:0007669"/>
    <property type="project" value="TreeGrafter"/>
</dbReference>
<name>A0A8H7BV27_9FUNG</name>
<comment type="caution">
    <text evidence="1">The sequence shown here is derived from an EMBL/GenBank/DDBJ whole genome shotgun (WGS) entry which is preliminary data.</text>
</comment>
<dbReference type="PANTHER" id="PTHR31859">
    <property type="entry name" value="TETRATRICOPEPTIDE REPEAT PROTEIN 39 FAMILY MEMBER"/>
    <property type="match status" value="1"/>
</dbReference>
<dbReference type="InterPro" id="IPR019412">
    <property type="entry name" value="IML2/TPR_39"/>
</dbReference>
<dbReference type="GO" id="GO:0005829">
    <property type="term" value="C:cytosol"/>
    <property type="evidence" value="ECO:0007669"/>
    <property type="project" value="TreeGrafter"/>
</dbReference>
<dbReference type="EMBL" id="JABAYA010000045">
    <property type="protein sequence ID" value="KAF7728019.1"/>
    <property type="molecule type" value="Genomic_DNA"/>
</dbReference>
<dbReference type="Gene3D" id="1.25.40.10">
    <property type="entry name" value="Tetratricopeptide repeat domain"/>
    <property type="match status" value="1"/>
</dbReference>
<accession>A0A8H7BV27</accession>
<proteinExistence type="predicted"/>
<dbReference type="InterPro" id="IPR011990">
    <property type="entry name" value="TPR-like_helical_dom_sf"/>
</dbReference>
<dbReference type="SUPFAM" id="SSF48452">
    <property type="entry name" value="TPR-like"/>
    <property type="match status" value="1"/>
</dbReference>
<evidence type="ECO:0008006" key="3">
    <source>
        <dbReference type="Google" id="ProtNLM"/>
    </source>
</evidence>
<dbReference type="PANTHER" id="PTHR31859:SF1">
    <property type="entry name" value="TETRATRICOPEPTIDE REPEAT PROTEIN 39C"/>
    <property type="match status" value="1"/>
</dbReference>
<reference evidence="1" key="1">
    <citation type="submission" date="2020-01" db="EMBL/GenBank/DDBJ databases">
        <title>Genome Sequencing of Three Apophysomyces-Like Fungal Strains Confirms a Novel Fungal Genus in the Mucoromycota with divergent Burkholderia-like Endosymbiotic Bacteria.</title>
        <authorList>
            <person name="Stajich J.E."/>
            <person name="Macias A.M."/>
            <person name="Carter-House D."/>
            <person name="Lovett B."/>
            <person name="Kasson L.R."/>
            <person name="Berry K."/>
            <person name="Grigoriev I."/>
            <person name="Chang Y."/>
            <person name="Spatafora J."/>
            <person name="Kasson M.T."/>
        </authorList>
    </citation>
    <scope>NUCLEOTIDE SEQUENCE</scope>
    <source>
        <strain evidence="1">NRRL A-21654</strain>
    </source>
</reference>
<protein>
    <recommendedName>
        <fullName evidence="3">Tetratricopeptide repeat protein 39B</fullName>
    </recommendedName>
</protein>
<evidence type="ECO:0000313" key="1">
    <source>
        <dbReference type="EMBL" id="KAF7728019.1"/>
    </source>
</evidence>
<dbReference type="AlphaFoldDB" id="A0A8H7BV27"/>
<evidence type="ECO:0000313" key="2">
    <source>
        <dbReference type="Proteomes" id="UP000605846"/>
    </source>
</evidence>
<dbReference type="GO" id="GO:0005741">
    <property type="term" value="C:mitochondrial outer membrane"/>
    <property type="evidence" value="ECO:0007669"/>
    <property type="project" value="TreeGrafter"/>
</dbReference>
<dbReference type="Pfam" id="PF10300">
    <property type="entry name" value="Iml2-TPR_39"/>
    <property type="match status" value="1"/>
</dbReference>